<feature type="compositionally biased region" description="Low complexity" evidence="1">
    <location>
        <begin position="83"/>
        <end position="95"/>
    </location>
</feature>
<comment type="caution">
    <text evidence="2">The sequence shown here is derived from an EMBL/GenBank/DDBJ whole genome shotgun (WGS) entry which is preliminary data.</text>
</comment>
<protein>
    <submittedName>
        <fullName evidence="2">Uncharacterized protein</fullName>
    </submittedName>
</protein>
<proteinExistence type="predicted"/>
<evidence type="ECO:0000313" key="2">
    <source>
        <dbReference type="EMBL" id="EKS34500.1"/>
    </source>
</evidence>
<accession>K8P491</accession>
<name>K8P491_9BRAD</name>
<dbReference type="HOGENOM" id="CLU_1183001_0_0_5"/>
<keyword evidence="3" id="KW-1185">Reference proteome</keyword>
<sequence length="234" mass="25383">MTGPGARGRKRSEQRRGGDVRGSLDRRSRTTLEGRSGRDVSGVAPLGGQAEQMTIWRRLQHVIAEIGTDTFGNACVRGSSRKPSWIPSPSSGRSSQARTMRSCESRDSGWRTSTTTERTRPLSPAFSIPVRAAMARRSCSAPFALSIASGSRGSAPLRPTFCASSTPRGCRFSIRRSSRFQRSAGAGVELGGQRQSIARFAERLKAARPSPDRSYLAARLLPPLPSLEAHRRDS</sequence>
<organism evidence="2 3">
    <name type="scientific">Afipia broomeae ATCC 49717</name>
    <dbReference type="NCBI Taxonomy" id="883078"/>
    <lineage>
        <taxon>Bacteria</taxon>
        <taxon>Pseudomonadati</taxon>
        <taxon>Pseudomonadota</taxon>
        <taxon>Alphaproteobacteria</taxon>
        <taxon>Hyphomicrobiales</taxon>
        <taxon>Nitrobacteraceae</taxon>
        <taxon>Afipia</taxon>
    </lineage>
</organism>
<feature type="region of interest" description="Disordered" evidence="1">
    <location>
        <begin position="78"/>
        <end position="120"/>
    </location>
</feature>
<dbReference type="AlphaFoldDB" id="K8P491"/>
<feature type="region of interest" description="Disordered" evidence="1">
    <location>
        <begin position="1"/>
        <end position="46"/>
    </location>
</feature>
<evidence type="ECO:0000256" key="1">
    <source>
        <dbReference type="SAM" id="MobiDB-lite"/>
    </source>
</evidence>
<evidence type="ECO:0000313" key="3">
    <source>
        <dbReference type="Proteomes" id="UP000001096"/>
    </source>
</evidence>
<feature type="compositionally biased region" description="Basic and acidic residues" evidence="1">
    <location>
        <begin position="14"/>
        <end position="38"/>
    </location>
</feature>
<dbReference type="Proteomes" id="UP000001096">
    <property type="component" value="Unassembled WGS sequence"/>
</dbReference>
<reference evidence="2 3" key="1">
    <citation type="submission" date="2012-04" db="EMBL/GenBank/DDBJ databases">
        <title>The Genome Sequence of Afipia broomeae ATCC 49717.</title>
        <authorList>
            <consortium name="The Broad Institute Genome Sequencing Platform"/>
            <person name="Earl A."/>
            <person name="Ward D."/>
            <person name="Feldgarden M."/>
            <person name="Gevers D."/>
            <person name="Huys G."/>
            <person name="Walker B."/>
            <person name="Young S.K."/>
            <person name="Zeng Q."/>
            <person name="Gargeya S."/>
            <person name="Fitzgerald M."/>
            <person name="Haas B."/>
            <person name="Abouelleil A."/>
            <person name="Alvarado L."/>
            <person name="Arachchi H.M."/>
            <person name="Berlin A."/>
            <person name="Chapman S.B."/>
            <person name="Goldberg J."/>
            <person name="Griggs A."/>
            <person name="Gujja S."/>
            <person name="Hansen M."/>
            <person name="Howarth C."/>
            <person name="Imamovic A."/>
            <person name="Larimer J."/>
            <person name="McCowen C."/>
            <person name="Montmayeur A."/>
            <person name="Murphy C."/>
            <person name="Neiman D."/>
            <person name="Pearson M."/>
            <person name="Priest M."/>
            <person name="Roberts A."/>
            <person name="Saif S."/>
            <person name="Shea T."/>
            <person name="Sisk P."/>
            <person name="Sykes S."/>
            <person name="Wortman J."/>
            <person name="Nusbaum C."/>
            <person name="Birren B."/>
        </authorList>
    </citation>
    <scope>NUCLEOTIDE SEQUENCE [LARGE SCALE GENOMIC DNA]</scope>
    <source>
        <strain evidence="2 3">ATCC 49717</strain>
    </source>
</reference>
<dbReference type="EMBL" id="AGWX01000005">
    <property type="protein sequence ID" value="EKS34500.1"/>
    <property type="molecule type" value="Genomic_DNA"/>
</dbReference>
<gene>
    <name evidence="2" type="ORF">HMPREF9695_04410</name>
</gene>